<dbReference type="InterPro" id="IPR024079">
    <property type="entry name" value="MetalloPept_cat_dom_sf"/>
</dbReference>
<dbReference type="Pfam" id="PF01400">
    <property type="entry name" value="Astacin"/>
    <property type="match status" value="1"/>
</dbReference>
<evidence type="ECO:0000259" key="3">
    <source>
        <dbReference type="PROSITE" id="PS01186"/>
    </source>
</evidence>
<dbReference type="GO" id="GO:0006508">
    <property type="term" value="P:proteolysis"/>
    <property type="evidence" value="ECO:0007669"/>
    <property type="project" value="InterPro"/>
</dbReference>
<dbReference type="PROSITE" id="PS00022">
    <property type="entry name" value="EGF_1"/>
    <property type="match status" value="1"/>
</dbReference>
<accession>A0A0K0FEQ5</accession>
<sequence length="245" mass="28672">MISERSCIVFFKKSSCDEKKKICKKECSKKSKKGKKCITKCTYVLVTKCFPFIEFSYDKNSNTKDYNFNGSVSLMRTVSFKMKINENCNKNPRCVARMRLMYLRLIPTVRRRYRDIFVSVDDTKIKNEYKKQYSKLDNVRLYVNHDFSSIAHYSQHYGESSSGTTFSIKTLQVETDALTEQEYRPAFLDLKWLYFAHCRKDLLYSIKCKNGGYPKSENSSECECSTGFSGKTCDKPEKSDYDKYA</sequence>
<dbReference type="InterPro" id="IPR000742">
    <property type="entry name" value="EGF"/>
</dbReference>
<reference evidence="5" key="2">
    <citation type="submission" date="2015-08" db="UniProtKB">
        <authorList>
            <consortium name="WormBaseParasite"/>
        </authorList>
    </citation>
    <scope>IDENTIFICATION</scope>
</reference>
<dbReference type="Proteomes" id="UP000035680">
    <property type="component" value="Unassembled WGS sequence"/>
</dbReference>
<dbReference type="PROSITE" id="PS01186">
    <property type="entry name" value="EGF_2"/>
    <property type="match status" value="1"/>
</dbReference>
<organism evidence="4 5">
    <name type="scientific">Strongyloides venezuelensis</name>
    <name type="common">Threadworm</name>
    <dbReference type="NCBI Taxonomy" id="75913"/>
    <lineage>
        <taxon>Eukaryota</taxon>
        <taxon>Metazoa</taxon>
        <taxon>Ecdysozoa</taxon>
        <taxon>Nematoda</taxon>
        <taxon>Chromadorea</taxon>
        <taxon>Rhabditida</taxon>
        <taxon>Tylenchina</taxon>
        <taxon>Panagrolaimomorpha</taxon>
        <taxon>Strongyloidoidea</taxon>
        <taxon>Strongyloididae</taxon>
        <taxon>Strongyloides</taxon>
    </lineage>
</organism>
<protein>
    <submittedName>
        <fullName evidence="5">Astacin domain-containing protein</fullName>
    </submittedName>
</protein>
<feature type="domain" description="EGF-like" evidence="2 3">
    <location>
        <begin position="222"/>
        <end position="233"/>
    </location>
</feature>
<reference evidence="4" key="1">
    <citation type="submission" date="2014-07" db="EMBL/GenBank/DDBJ databases">
        <authorList>
            <person name="Martin A.A"/>
            <person name="De Silva N."/>
        </authorList>
    </citation>
    <scope>NUCLEOTIDE SEQUENCE</scope>
</reference>
<dbReference type="AlphaFoldDB" id="A0A0K0FEQ5"/>
<proteinExistence type="predicted"/>
<dbReference type="WBParaSite" id="SVE_0734000.1">
    <property type="protein sequence ID" value="SVE_0734000.1"/>
    <property type="gene ID" value="SVE_0734000"/>
</dbReference>
<dbReference type="GO" id="GO:0004222">
    <property type="term" value="F:metalloendopeptidase activity"/>
    <property type="evidence" value="ECO:0007669"/>
    <property type="project" value="InterPro"/>
</dbReference>
<dbReference type="InterPro" id="IPR001506">
    <property type="entry name" value="Peptidase_M12A"/>
</dbReference>
<feature type="region of interest" description="Disordered" evidence="1">
    <location>
        <begin position="213"/>
        <end position="245"/>
    </location>
</feature>
<evidence type="ECO:0000313" key="5">
    <source>
        <dbReference type="WBParaSite" id="SVE_0734000.1"/>
    </source>
</evidence>
<name>A0A0K0FEQ5_STRVS</name>
<keyword evidence="4" id="KW-1185">Reference proteome</keyword>
<evidence type="ECO:0000259" key="2">
    <source>
        <dbReference type="PROSITE" id="PS00022"/>
    </source>
</evidence>
<feature type="compositionally biased region" description="Basic and acidic residues" evidence="1">
    <location>
        <begin position="232"/>
        <end position="245"/>
    </location>
</feature>
<evidence type="ECO:0000256" key="1">
    <source>
        <dbReference type="SAM" id="MobiDB-lite"/>
    </source>
</evidence>
<dbReference type="Gene3D" id="3.40.390.10">
    <property type="entry name" value="Collagenase (Catalytic Domain)"/>
    <property type="match status" value="1"/>
</dbReference>
<evidence type="ECO:0000313" key="4">
    <source>
        <dbReference type="Proteomes" id="UP000035680"/>
    </source>
</evidence>
<feature type="compositionally biased region" description="Polar residues" evidence="1">
    <location>
        <begin position="216"/>
        <end position="229"/>
    </location>
</feature>